<evidence type="ECO:0000313" key="4">
    <source>
        <dbReference type="EMBL" id="MFC4666008.1"/>
    </source>
</evidence>
<dbReference type="RefSeq" id="WP_380078654.1">
    <property type="nucleotide sequence ID" value="NZ_JBHSGO010000165.1"/>
</dbReference>
<protein>
    <submittedName>
        <fullName evidence="4">Nitroreductase family protein</fullName>
    </submittedName>
</protein>
<sequence>MIRELLMRNRTYRRFKEDVRIPEEKLEEWVENARYTASMRNVQPLKYIIVSQPEKCNKLTEMVTWAGYMPEWEGPKKGERPTAYIVQILDTDVAASGRYDEGLQLEAITLSACEDGFGSCIMLSFSQGDMTRYFDLPENQFPLAVVALGKPAEHVVIDDMLPYADVKYYRDDNDIHHVPKRTVDELILKRIYPEI</sequence>
<proteinExistence type="inferred from homology"/>
<evidence type="ECO:0000256" key="1">
    <source>
        <dbReference type="ARBA" id="ARBA00007118"/>
    </source>
</evidence>
<dbReference type="Proteomes" id="UP001596020">
    <property type="component" value="Unassembled WGS sequence"/>
</dbReference>
<dbReference type="SUPFAM" id="SSF55469">
    <property type="entry name" value="FMN-dependent nitroreductase-like"/>
    <property type="match status" value="1"/>
</dbReference>
<dbReference type="Gene3D" id="3.40.109.10">
    <property type="entry name" value="NADH Oxidase"/>
    <property type="match status" value="1"/>
</dbReference>
<feature type="domain" description="Nitroreductase" evidence="3">
    <location>
        <begin position="9"/>
        <end position="63"/>
    </location>
</feature>
<evidence type="ECO:0000313" key="5">
    <source>
        <dbReference type="Proteomes" id="UP001596020"/>
    </source>
</evidence>
<keyword evidence="2" id="KW-0560">Oxidoreductase</keyword>
<evidence type="ECO:0000259" key="3">
    <source>
        <dbReference type="Pfam" id="PF00881"/>
    </source>
</evidence>
<dbReference type="InterPro" id="IPR000415">
    <property type="entry name" value="Nitroreductase-like"/>
</dbReference>
<dbReference type="InterPro" id="IPR029479">
    <property type="entry name" value="Nitroreductase"/>
</dbReference>
<dbReference type="Pfam" id="PF00881">
    <property type="entry name" value="Nitroreductase"/>
    <property type="match status" value="1"/>
</dbReference>
<dbReference type="CDD" id="cd02062">
    <property type="entry name" value="Nitro_FMN_reductase"/>
    <property type="match status" value="1"/>
</dbReference>
<keyword evidence="5" id="KW-1185">Reference proteome</keyword>
<dbReference type="PANTHER" id="PTHR43673">
    <property type="entry name" value="NAD(P)H NITROREDUCTASE YDGI-RELATED"/>
    <property type="match status" value="1"/>
</dbReference>
<comment type="similarity">
    <text evidence="1">Belongs to the nitroreductase family.</text>
</comment>
<dbReference type="PANTHER" id="PTHR43673:SF10">
    <property type="entry name" value="NADH DEHYDROGENASE_NAD(P)H NITROREDUCTASE XCC3605-RELATED"/>
    <property type="match status" value="1"/>
</dbReference>
<gene>
    <name evidence="4" type="ORF">ACFO3G_05270</name>
</gene>
<dbReference type="EMBL" id="JBHSGO010000165">
    <property type="protein sequence ID" value="MFC4666008.1"/>
    <property type="molecule type" value="Genomic_DNA"/>
</dbReference>
<reference evidence="5" key="1">
    <citation type="journal article" date="2019" name="Int. J. Syst. Evol. Microbiol.">
        <title>The Global Catalogue of Microorganisms (GCM) 10K type strain sequencing project: providing services to taxonomists for standard genome sequencing and annotation.</title>
        <authorList>
            <consortium name="The Broad Institute Genomics Platform"/>
            <consortium name="The Broad Institute Genome Sequencing Center for Infectious Disease"/>
            <person name="Wu L."/>
            <person name="Ma J."/>
        </authorList>
    </citation>
    <scope>NUCLEOTIDE SEQUENCE [LARGE SCALE GENOMIC DNA]</scope>
    <source>
        <strain evidence="5">CGMCC 4.7357</strain>
    </source>
</reference>
<organism evidence="4 5">
    <name type="scientific">Falsiporphyromonas endometrii</name>
    <dbReference type="NCBI Taxonomy" id="1387297"/>
    <lineage>
        <taxon>Bacteria</taxon>
        <taxon>Pseudomonadati</taxon>
        <taxon>Bacteroidota</taxon>
        <taxon>Bacteroidia</taxon>
        <taxon>Bacteroidales</taxon>
        <taxon>Porphyromonadaceae</taxon>
        <taxon>Falsiporphyromonas</taxon>
    </lineage>
</organism>
<evidence type="ECO:0000256" key="2">
    <source>
        <dbReference type="ARBA" id="ARBA00023002"/>
    </source>
</evidence>
<name>A0ABV9K7Z8_9PORP</name>
<accession>A0ABV9K7Z8</accession>
<dbReference type="Gene3D" id="2.20.180.10">
    <property type="entry name" value="putative fmn-dependent nitroreductase like domains"/>
    <property type="match status" value="1"/>
</dbReference>
<comment type="caution">
    <text evidence="4">The sequence shown here is derived from an EMBL/GenBank/DDBJ whole genome shotgun (WGS) entry which is preliminary data.</text>
</comment>
<dbReference type="InterPro" id="IPR023312">
    <property type="entry name" value="Put_nitroreductase_C_bac"/>
</dbReference>